<comment type="caution">
    <text evidence="2">The sequence shown here is derived from an EMBL/GenBank/DDBJ whole genome shotgun (WGS) entry which is preliminary data.</text>
</comment>
<dbReference type="RefSeq" id="WP_023938321.1">
    <property type="nucleotide sequence ID" value="NZ_FUXH01000010.1"/>
</dbReference>
<sequence length="230" mass="25777">MKKILLFTVFLLGSVVITNAQIKFKVDANLSFSNLDINVLGANPKKIPGYRVNGAVEMPFAGKESTGLYYFSPGLSVLSKGAKIKEQGITMDLEEGVMELTMRPHYLQIPLQLGARFRFPNNLGFSLQFGPYLSYGFASKAKLIETELYSKEKKIIEFDLFEGKKLEDKEIKPAFTRFDFGGTVQVSFEFSHFYTQAGTDFGIADIAKSIDIDNVRIKNSDFFLGLGVRF</sequence>
<reference evidence="2 3" key="1">
    <citation type="submission" date="2014-08" db="EMBL/GenBank/DDBJ databases">
        <title>Porphyromonas crevioricanis strain:COT-253_OH1447 Genome sequencing.</title>
        <authorList>
            <person name="Wallis C."/>
            <person name="Deusch O."/>
            <person name="O'Flynn C."/>
            <person name="Davis I."/>
            <person name="Jospin G."/>
            <person name="Darling A.E."/>
            <person name="Coil D.A."/>
            <person name="Alexiev A."/>
            <person name="Horsfall A."/>
            <person name="Kirkwood N."/>
            <person name="Harris S."/>
            <person name="Eisen J.A."/>
        </authorList>
    </citation>
    <scope>NUCLEOTIDE SEQUENCE [LARGE SCALE GENOMIC DNA]</scope>
    <source>
        <strain evidence="3">COT-253 OH1447</strain>
    </source>
</reference>
<feature type="domain" description="Outer membrane protein beta-barrel" evidence="1">
    <location>
        <begin position="23"/>
        <end position="206"/>
    </location>
</feature>
<dbReference type="Pfam" id="PF13568">
    <property type="entry name" value="OMP_b-brl_2"/>
    <property type="match status" value="1"/>
</dbReference>
<dbReference type="Proteomes" id="UP000030136">
    <property type="component" value="Unassembled WGS sequence"/>
</dbReference>
<evidence type="ECO:0000313" key="3">
    <source>
        <dbReference type="Proteomes" id="UP000030136"/>
    </source>
</evidence>
<name>A0AB34PJZ1_9PORP</name>
<dbReference type="AlphaFoldDB" id="A0AB34PJZ1"/>
<organism evidence="2 3">
    <name type="scientific">Porphyromonas crevioricanis</name>
    <dbReference type="NCBI Taxonomy" id="393921"/>
    <lineage>
        <taxon>Bacteria</taxon>
        <taxon>Pseudomonadati</taxon>
        <taxon>Bacteroidota</taxon>
        <taxon>Bacteroidia</taxon>
        <taxon>Bacteroidales</taxon>
        <taxon>Porphyromonadaceae</taxon>
        <taxon>Porphyromonas</taxon>
    </lineage>
</organism>
<dbReference type="InterPro" id="IPR025665">
    <property type="entry name" value="Beta-barrel_OMP_2"/>
</dbReference>
<accession>A0AB34PJZ1</accession>
<dbReference type="EMBL" id="JQJC01000002">
    <property type="protein sequence ID" value="KGN96911.1"/>
    <property type="molecule type" value="Genomic_DNA"/>
</dbReference>
<evidence type="ECO:0000259" key="1">
    <source>
        <dbReference type="Pfam" id="PF13568"/>
    </source>
</evidence>
<gene>
    <name evidence="2" type="ORF">HQ38_01165</name>
</gene>
<proteinExistence type="predicted"/>
<protein>
    <recommendedName>
        <fullName evidence="1">Outer membrane protein beta-barrel domain-containing protein</fullName>
    </recommendedName>
</protein>
<evidence type="ECO:0000313" key="2">
    <source>
        <dbReference type="EMBL" id="KGN96911.1"/>
    </source>
</evidence>